<keyword evidence="2" id="KW-1185">Reference proteome</keyword>
<organism evidence="1 2">
    <name type="scientific">Nonlabens xylanidelens</name>
    <dbReference type="NCBI Taxonomy" id="191564"/>
    <lineage>
        <taxon>Bacteria</taxon>
        <taxon>Pseudomonadati</taxon>
        <taxon>Bacteroidota</taxon>
        <taxon>Flavobacteriia</taxon>
        <taxon>Flavobacteriales</taxon>
        <taxon>Flavobacteriaceae</taxon>
        <taxon>Nonlabens</taxon>
    </lineage>
</organism>
<gene>
    <name evidence="1" type="ORF">LY01_00335</name>
</gene>
<dbReference type="Proteomes" id="UP000239002">
    <property type="component" value="Unassembled WGS sequence"/>
</dbReference>
<name>A0A2S6IQI5_9FLAO</name>
<reference evidence="1 2" key="1">
    <citation type="submission" date="2018-02" db="EMBL/GenBank/DDBJ databases">
        <title>Genomic Encyclopedia of Archaeal and Bacterial Type Strains, Phase II (KMG-II): from individual species to whole genera.</title>
        <authorList>
            <person name="Goeker M."/>
        </authorList>
    </citation>
    <scope>NUCLEOTIDE SEQUENCE [LARGE SCALE GENOMIC DNA]</scope>
    <source>
        <strain evidence="1 2">DSM 16809</strain>
    </source>
</reference>
<protein>
    <submittedName>
        <fullName evidence="1">Uncharacterized protein</fullName>
    </submittedName>
</protein>
<dbReference type="EMBL" id="PTJE01000001">
    <property type="protein sequence ID" value="PPK96514.1"/>
    <property type="molecule type" value="Genomic_DNA"/>
</dbReference>
<dbReference type="RefSeq" id="WP_170034474.1">
    <property type="nucleotide sequence ID" value="NZ_MQVW01000027.1"/>
</dbReference>
<accession>A0A2S6IQI5</accession>
<evidence type="ECO:0000313" key="2">
    <source>
        <dbReference type="Proteomes" id="UP000239002"/>
    </source>
</evidence>
<evidence type="ECO:0000313" key="1">
    <source>
        <dbReference type="EMBL" id="PPK96514.1"/>
    </source>
</evidence>
<proteinExistence type="predicted"/>
<dbReference type="AlphaFoldDB" id="A0A2S6IQI5"/>
<comment type="caution">
    <text evidence="1">The sequence shown here is derived from an EMBL/GenBank/DDBJ whole genome shotgun (WGS) entry which is preliminary data.</text>
</comment>
<sequence length="46" mass="4985">MSAEKKNCCQGCKKGQPGLNQSCQAKLMMEKLANKSIATEKKAVVK</sequence>